<dbReference type="AlphaFoldDB" id="A0A0C3G887"/>
<dbReference type="OrthoDB" id="2804062at2759"/>
<dbReference type="HOGENOM" id="CLU_003703_5_4_1"/>
<accession>A0A0C3G887</accession>
<evidence type="ECO:0008006" key="4">
    <source>
        <dbReference type="Google" id="ProtNLM"/>
    </source>
</evidence>
<keyword evidence="1" id="KW-0812">Transmembrane</keyword>
<dbReference type="InParanoid" id="A0A0C3G887"/>
<reference evidence="3" key="2">
    <citation type="submission" date="2015-01" db="EMBL/GenBank/DDBJ databases">
        <title>Evolutionary Origins and Diversification of the Mycorrhizal Mutualists.</title>
        <authorList>
            <consortium name="DOE Joint Genome Institute"/>
            <consortium name="Mycorrhizal Genomics Consortium"/>
            <person name="Kohler A."/>
            <person name="Kuo A."/>
            <person name="Nagy L.G."/>
            <person name="Floudas D."/>
            <person name="Copeland A."/>
            <person name="Barry K.W."/>
            <person name="Cichocki N."/>
            <person name="Veneault-Fourrey C."/>
            <person name="LaButti K."/>
            <person name="Lindquist E.A."/>
            <person name="Lipzen A."/>
            <person name="Lundell T."/>
            <person name="Morin E."/>
            <person name="Murat C."/>
            <person name="Riley R."/>
            <person name="Ohm R."/>
            <person name="Sun H."/>
            <person name="Tunlid A."/>
            <person name="Henrissat B."/>
            <person name="Grigoriev I.V."/>
            <person name="Hibbett D.S."/>
            <person name="Martin F."/>
        </authorList>
    </citation>
    <scope>NUCLEOTIDE SEQUENCE [LARGE SCALE GENOMIC DNA]</scope>
    <source>
        <strain evidence="3">F 1598</strain>
    </source>
</reference>
<protein>
    <recommendedName>
        <fullName evidence="4">CxC2-like cysteine cluster KDZ transposase-associated domain-containing protein</fullName>
    </recommendedName>
</protein>
<reference evidence="2 3" key="1">
    <citation type="submission" date="2014-04" db="EMBL/GenBank/DDBJ databases">
        <authorList>
            <consortium name="DOE Joint Genome Institute"/>
            <person name="Kuo A."/>
            <person name="Tarkka M."/>
            <person name="Buscot F."/>
            <person name="Kohler A."/>
            <person name="Nagy L.G."/>
            <person name="Floudas D."/>
            <person name="Copeland A."/>
            <person name="Barry K.W."/>
            <person name="Cichocki N."/>
            <person name="Veneault-Fourrey C."/>
            <person name="LaButti K."/>
            <person name="Lindquist E.A."/>
            <person name="Lipzen A."/>
            <person name="Lundell T."/>
            <person name="Morin E."/>
            <person name="Murat C."/>
            <person name="Sun H."/>
            <person name="Tunlid A."/>
            <person name="Henrissat B."/>
            <person name="Grigoriev I.V."/>
            <person name="Hibbett D.S."/>
            <person name="Martin F."/>
            <person name="Nordberg H.P."/>
            <person name="Cantor M.N."/>
            <person name="Hua S.X."/>
        </authorList>
    </citation>
    <scope>NUCLEOTIDE SEQUENCE [LARGE SCALE GENOMIC DNA]</scope>
    <source>
        <strain evidence="2 3">F 1598</strain>
    </source>
</reference>
<dbReference type="EMBL" id="KN832978">
    <property type="protein sequence ID" value="KIM87974.1"/>
    <property type="molecule type" value="Genomic_DNA"/>
</dbReference>
<keyword evidence="1" id="KW-0472">Membrane</keyword>
<keyword evidence="1" id="KW-1133">Transmembrane helix</keyword>
<name>A0A0C3G887_PILCF</name>
<keyword evidence="3" id="KW-1185">Reference proteome</keyword>
<dbReference type="Pfam" id="PF18758">
    <property type="entry name" value="KDZ"/>
    <property type="match status" value="1"/>
</dbReference>
<sequence length="410" mass="46625">MLKRAGRGQDPLGCDATQEGELAFECPACPHPGCNLPEGWDKASPEIEWLHTLFIATNANYRSGLKDKGICDVELAPGWGSFVEETRFQNHLTNYPNQKEINTCKSQHDAVLWANSHGKEGWLVSGTGLAQCGHHALVHKNGIGDLQKREKYCNMDYIILLAIISITLLRLVITYDIACQWSKNFASWMVEYPEHMHVDLDRVEVRTAVPGFHICAHGADCQRLFSLGLMLWVANTVGKEVESGWAHMNVASPSIQEMGPSNMHESLNDHWGSWNFQKIIMFRTLFRKRFKEAFTMRAKHQELFNKFNVTFKPGTVQKWEAAVRAWDVDEDIANPYEEPVNTMTQRDIRLQLVKEEEADASRGILPLHKISPSTFLSTSLELEEQQRSIRLLVSFPSVYGTQRGKVLRVF</sequence>
<proteinExistence type="predicted"/>
<evidence type="ECO:0000313" key="2">
    <source>
        <dbReference type="EMBL" id="KIM87974.1"/>
    </source>
</evidence>
<organism evidence="2 3">
    <name type="scientific">Piloderma croceum (strain F 1598)</name>
    <dbReference type="NCBI Taxonomy" id="765440"/>
    <lineage>
        <taxon>Eukaryota</taxon>
        <taxon>Fungi</taxon>
        <taxon>Dikarya</taxon>
        <taxon>Basidiomycota</taxon>
        <taxon>Agaricomycotina</taxon>
        <taxon>Agaricomycetes</taxon>
        <taxon>Agaricomycetidae</taxon>
        <taxon>Atheliales</taxon>
        <taxon>Atheliaceae</taxon>
        <taxon>Piloderma</taxon>
    </lineage>
</organism>
<feature type="transmembrane region" description="Helical" evidence="1">
    <location>
        <begin position="157"/>
        <end position="175"/>
    </location>
</feature>
<gene>
    <name evidence="2" type="ORF">PILCRDRAFT_3683</name>
</gene>
<evidence type="ECO:0000256" key="1">
    <source>
        <dbReference type="SAM" id="Phobius"/>
    </source>
</evidence>
<evidence type="ECO:0000313" key="3">
    <source>
        <dbReference type="Proteomes" id="UP000054166"/>
    </source>
</evidence>
<dbReference type="STRING" id="765440.A0A0C3G887"/>
<dbReference type="Proteomes" id="UP000054166">
    <property type="component" value="Unassembled WGS sequence"/>
</dbReference>
<dbReference type="InterPro" id="IPR040521">
    <property type="entry name" value="KDZ"/>
</dbReference>